<feature type="binding site" evidence="12">
    <location>
        <begin position="44"/>
        <end position="45"/>
    </location>
    <ligand>
        <name>phosphoenolpyruvate</name>
        <dbReference type="ChEBI" id="CHEBI:58702"/>
    </ligand>
</feature>
<dbReference type="SUPFAM" id="SSF55205">
    <property type="entry name" value="EPT/RTPC-like"/>
    <property type="match status" value="1"/>
</dbReference>
<evidence type="ECO:0000256" key="1">
    <source>
        <dbReference type="ARBA" id="ARBA00004496"/>
    </source>
</evidence>
<comment type="subcellular location">
    <subcellularLocation>
        <location evidence="1 12">Cytoplasm</location>
    </subcellularLocation>
</comment>
<keyword evidence="4 12" id="KW-0132">Cell division</keyword>
<dbReference type="Gene3D" id="3.65.10.10">
    <property type="entry name" value="Enolpyruvate transferase domain"/>
    <property type="match status" value="2"/>
</dbReference>
<feature type="binding site" evidence="12">
    <location>
        <position position="348"/>
    </location>
    <ligand>
        <name>UDP-N-acetyl-alpha-D-glucosamine</name>
        <dbReference type="ChEBI" id="CHEBI:57705"/>
    </ligand>
</feature>
<dbReference type="Proteomes" id="UP000228867">
    <property type="component" value="Unassembled WGS sequence"/>
</dbReference>
<feature type="active site" description="Proton donor" evidence="12">
    <location>
        <position position="137"/>
    </location>
</feature>
<name>A0A2H0NAS7_9BACT</name>
<dbReference type="GO" id="GO:0071555">
    <property type="term" value="P:cell wall organization"/>
    <property type="evidence" value="ECO:0007669"/>
    <property type="project" value="UniProtKB-KW"/>
</dbReference>
<keyword evidence="8 12" id="KW-0131">Cell cycle</keyword>
<evidence type="ECO:0000256" key="8">
    <source>
        <dbReference type="ARBA" id="ARBA00023306"/>
    </source>
</evidence>
<dbReference type="AlphaFoldDB" id="A0A2H0NAS7"/>
<keyword evidence="7 12" id="KW-0573">Peptidoglycan synthesis</keyword>
<dbReference type="PANTHER" id="PTHR43783">
    <property type="entry name" value="UDP-N-ACETYLGLUCOSAMINE 1-CARBOXYVINYLTRANSFERASE"/>
    <property type="match status" value="1"/>
</dbReference>
<evidence type="ECO:0000256" key="5">
    <source>
        <dbReference type="ARBA" id="ARBA00022679"/>
    </source>
</evidence>
<dbReference type="EC" id="2.5.1.7" evidence="12"/>
<evidence type="ECO:0000256" key="4">
    <source>
        <dbReference type="ARBA" id="ARBA00022618"/>
    </source>
</evidence>
<dbReference type="NCBIfam" id="TIGR01072">
    <property type="entry name" value="murA"/>
    <property type="match status" value="1"/>
</dbReference>
<dbReference type="GO" id="GO:0008760">
    <property type="term" value="F:UDP-N-acetylglucosamine 1-carboxyvinyltransferase activity"/>
    <property type="evidence" value="ECO:0007669"/>
    <property type="project" value="UniProtKB-UniRule"/>
</dbReference>
<comment type="function">
    <text evidence="12">Cell wall formation. Adds enolpyruvyl to UDP-N-acetylglucosamine.</text>
</comment>
<protein>
    <recommendedName>
        <fullName evidence="12">UDP-N-acetylglucosamine 1-carboxyvinyltransferase</fullName>
        <ecNumber evidence="12">2.5.1.7</ecNumber>
    </recommendedName>
    <alternativeName>
        <fullName evidence="12">Enoylpyruvate transferase</fullName>
    </alternativeName>
    <alternativeName>
        <fullName evidence="12">UDP-N-acetylglucosamine enolpyruvyl transferase</fullName>
        <shortName evidence="12">EPT</shortName>
    </alternativeName>
</protein>
<comment type="caution">
    <text evidence="12">Lacks conserved residue(s) required for the propagation of feature annotation.</text>
</comment>
<evidence type="ECO:0000256" key="10">
    <source>
        <dbReference type="ARBA" id="ARBA00038367"/>
    </source>
</evidence>
<dbReference type="HAMAP" id="MF_00111">
    <property type="entry name" value="MurA"/>
    <property type="match status" value="1"/>
</dbReference>
<keyword evidence="6 12" id="KW-0133">Cell shape</keyword>
<feature type="binding site" evidence="12">
    <location>
        <position position="113"/>
    </location>
    <ligand>
        <name>UDP-N-acetyl-alpha-D-glucosamine</name>
        <dbReference type="ChEBI" id="CHEBI:57705"/>
    </ligand>
</feature>
<feature type="domain" description="Enolpyruvate transferase" evidence="13">
    <location>
        <begin position="28"/>
        <end position="443"/>
    </location>
</feature>
<sequence length="456" mass="49806">MKIKNSSVKAKTANLKNPSITQRGKFIVQGGQPLAGEIQLAGSKNAATKMLVASLLTEEECVLENFPEIGDTETVKELCRSLGSQINEKGSFLKIKTPKIENVESFALRYRNRIPILTLGPLLARVGEAKVPIVGGDKIGSRPVDFHLKALESLGAVITIEKDYYRATAPYGLHGANIIFAYPSVGATENAVLAAVLAKGKTFIRGAAVEPELIDLIKMLQKMGAIIELGANRQIYISGVEKLSGVHHWVIPDRNEAVSFACLALASGGNILIKDAIQDHLITFLNAVRRCGGNYEVKEEGIRFWRSKELAGLELETDTHPGFMTDWQQPMTIVLTQAQGISVIHETVYEDRFGYTKDLNLMGARITVFSKCLGELPCRFKNRGFPHSAVVDGKTPLKGTKIKVPDLRAGIAHLIAALIAEGESIIEGIEEIDRGYEKIDERLKNLGADILRIKGN</sequence>
<comment type="catalytic activity">
    <reaction evidence="11 12">
        <text>phosphoenolpyruvate + UDP-N-acetyl-alpha-D-glucosamine = UDP-N-acetyl-3-O-(1-carboxyvinyl)-alpha-D-glucosamine + phosphate</text>
        <dbReference type="Rhea" id="RHEA:18681"/>
        <dbReference type="ChEBI" id="CHEBI:43474"/>
        <dbReference type="ChEBI" id="CHEBI:57705"/>
        <dbReference type="ChEBI" id="CHEBI:58702"/>
        <dbReference type="ChEBI" id="CHEBI:68483"/>
        <dbReference type="EC" id="2.5.1.7"/>
    </reaction>
</comment>
<reference evidence="14 15" key="1">
    <citation type="submission" date="2017-09" db="EMBL/GenBank/DDBJ databases">
        <title>Depth-based differentiation of microbial function through sediment-hosted aquifers and enrichment of novel symbionts in the deep terrestrial subsurface.</title>
        <authorList>
            <person name="Probst A.J."/>
            <person name="Ladd B."/>
            <person name="Jarett J.K."/>
            <person name="Geller-Mcgrath D.E."/>
            <person name="Sieber C.M."/>
            <person name="Emerson J.B."/>
            <person name="Anantharaman K."/>
            <person name="Thomas B.C."/>
            <person name="Malmstrom R."/>
            <person name="Stieglmeier M."/>
            <person name="Klingl A."/>
            <person name="Woyke T."/>
            <person name="Ryan C.M."/>
            <person name="Banfield J.F."/>
        </authorList>
    </citation>
    <scope>NUCLEOTIDE SEQUENCE [LARGE SCALE GENOMIC DNA]</scope>
    <source>
        <strain evidence="14">CG11_big_fil_rev_8_21_14_0_20_38_23</strain>
    </source>
</reference>
<evidence type="ECO:0000313" key="14">
    <source>
        <dbReference type="EMBL" id="PIR05998.1"/>
    </source>
</evidence>
<proteinExistence type="inferred from homology"/>
<comment type="pathway">
    <text evidence="2 12">Cell wall biogenesis; peptidoglycan biosynthesis.</text>
</comment>
<evidence type="ECO:0000256" key="12">
    <source>
        <dbReference type="HAMAP-Rule" id="MF_00111"/>
    </source>
</evidence>
<dbReference type="InterPro" id="IPR001986">
    <property type="entry name" value="Enolpyruvate_Tfrase_dom"/>
</dbReference>
<evidence type="ECO:0000259" key="13">
    <source>
        <dbReference type="Pfam" id="PF00275"/>
    </source>
</evidence>
<gene>
    <name evidence="12 14" type="primary">murA</name>
    <name evidence="14" type="ORF">COV54_03685</name>
</gene>
<dbReference type="UniPathway" id="UPA00219"/>
<dbReference type="CDD" id="cd01555">
    <property type="entry name" value="UdpNAET"/>
    <property type="match status" value="1"/>
</dbReference>
<evidence type="ECO:0000256" key="7">
    <source>
        <dbReference type="ARBA" id="ARBA00022984"/>
    </source>
</evidence>
<dbReference type="PANTHER" id="PTHR43783:SF1">
    <property type="entry name" value="UDP-N-ACETYLGLUCOSAMINE 1-CARBOXYVINYLTRANSFERASE"/>
    <property type="match status" value="1"/>
</dbReference>
<dbReference type="EMBL" id="PCWR01000072">
    <property type="protein sequence ID" value="PIR05998.1"/>
    <property type="molecule type" value="Genomic_DNA"/>
</dbReference>
<dbReference type="GO" id="GO:0008360">
    <property type="term" value="P:regulation of cell shape"/>
    <property type="evidence" value="ECO:0007669"/>
    <property type="project" value="UniProtKB-KW"/>
</dbReference>
<keyword evidence="9 12" id="KW-0961">Cell wall biogenesis/degradation</keyword>
<dbReference type="GO" id="GO:0051301">
    <property type="term" value="P:cell division"/>
    <property type="evidence" value="ECO:0007669"/>
    <property type="project" value="UniProtKB-KW"/>
</dbReference>
<dbReference type="InterPro" id="IPR013792">
    <property type="entry name" value="RNA3'P_cycl/enolpyr_Trfase_a/b"/>
</dbReference>
<dbReference type="NCBIfam" id="NF006873">
    <property type="entry name" value="PRK09369.1"/>
    <property type="match status" value="1"/>
</dbReference>
<comment type="caution">
    <text evidence="14">The sequence shown here is derived from an EMBL/GenBank/DDBJ whole genome shotgun (WGS) entry which is preliminary data.</text>
</comment>
<dbReference type="GO" id="GO:0005737">
    <property type="term" value="C:cytoplasm"/>
    <property type="evidence" value="ECO:0007669"/>
    <property type="project" value="UniProtKB-SubCell"/>
</dbReference>
<dbReference type="InterPro" id="IPR005750">
    <property type="entry name" value="UDP_GlcNAc_COvinyl_MurA"/>
</dbReference>
<comment type="similarity">
    <text evidence="10 12">Belongs to the EPSP synthase family. MurA subfamily.</text>
</comment>
<dbReference type="GO" id="GO:0019277">
    <property type="term" value="P:UDP-N-acetylgalactosamine biosynthetic process"/>
    <property type="evidence" value="ECO:0007669"/>
    <property type="project" value="InterPro"/>
</dbReference>
<evidence type="ECO:0000256" key="3">
    <source>
        <dbReference type="ARBA" id="ARBA00022490"/>
    </source>
</evidence>
<evidence type="ECO:0000313" key="15">
    <source>
        <dbReference type="Proteomes" id="UP000228867"/>
    </source>
</evidence>
<keyword evidence="3 12" id="KW-0963">Cytoplasm</keyword>
<keyword evidence="5 12" id="KW-0808">Transferase</keyword>
<organism evidence="14 15">
    <name type="scientific">Candidatus Jorgensenbacteria bacterium CG11_big_fil_rev_8_21_14_0_20_38_23</name>
    <dbReference type="NCBI Taxonomy" id="1974594"/>
    <lineage>
        <taxon>Bacteria</taxon>
        <taxon>Candidatus Joergenseniibacteriota</taxon>
    </lineage>
</organism>
<evidence type="ECO:0000256" key="9">
    <source>
        <dbReference type="ARBA" id="ARBA00023316"/>
    </source>
</evidence>
<evidence type="ECO:0000256" key="6">
    <source>
        <dbReference type="ARBA" id="ARBA00022960"/>
    </source>
</evidence>
<evidence type="ECO:0000256" key="2">
    <source>
        <dbReference type="ARBA" id="ARBA00004752"/>
    </source>
</evidence>
<accession>A0A2H0NAS7</accession>
<feature type="binding site" evidence="12">
    <location>
        <position position="326"/>
    </location>
    <ligand>
        <name>UDP-N-acetyl-alpha-D-glucosamine</name>
        <dbReference type="ChEBI" id="CHEBI:57705"/>
    </ligand>
</feature>
<dbReference type="GO" id="GO:0009252">
    <property type="term" value="P:peptidoglycan biosynthetic process"/>
    <property type="evidence" value="ECO:0007669"/>
    <property type="project" value="UniProtKB-UniRule"/>
</dbReference>
<dbReference type="InterPro" id="IPR050068">
    <property type="entry name" value="MurA_subfamily"/>
</dbReference>
<evidence type="ECO:0000256" key="11">
    <source>
        <dbReference type="ARBA" id="ARBA00047527"/>
    </source>
</evidence>
<dbReference type="Pfam" id="PF00275">
    <property type="entry name" value="EPSP_synthase"/>
    <property type="match status" value="1"/>
</dbReference>
<dbReference type="InterPro" id="IPR036968">
    <property type="entry name" value="Enolpyruvate_Tfrase_sf"/>
</dbReference>